<proteinExistence type="predicted"/>
<organism evidence="1 2">
    <name type="scientific">Kosakonia arachidis</name>
    <dbReference type="NCBI Taxonomy" id="551989"/>
    <lineage>
        <taxon>Bacteria</taxon>
        <taxon>Pseudomonadati</taxon>
        <taxon>Pseudomonadota</taxon>
        <taxon>Gammaproteobacteria</taxon>
        <taxon>Enterobacterales</taxon>
        <taxon>Enterobacteriaceae</taxon>
        <taxon>Kosakonia</taxon>
    </lineage>
</organism>
<evidence type="ECO:0000313" key="1">
    <source>
        <dbReference type="EMBL" id="SFT67929.1"/>
    </source>
</evidence>
<keyword evidence="2" id="KW-1185">Reference proteome</keyword>
<dbReference type="RefSeq" id="WP_167518508.1">
    <property type="nucleotide sequence ID" value="NZ_CP045300.1"/>
</dbReference>
<sequence length="52" mass="5755">MSKDIFYSDATQLADMIRNRDLSPVEVMQAHICNGSQSKSLRLAISAIFGSH</sequence>
<dbReference type="AlphaFoldDB" id="A0A1I6ZZ46"/>
<evidence type="ECO:0000313" key="2">
    <source>
        <dbReference type="Proteomes" id="UP000199187"/>
    </source>
</evidence>
<name>A0A1I6ZZ46_9ENTR</name>
<protein>
    <submittedName>
        <fullName evidence="1">Uncharacterized protein</fullName>
    </submittedName>
</protein>
<gene>
    <name evidence="1" type="ORF">SAMN05192562_1011459</name>
</gene>
<reference evidence="2" key="1">
    <citation type="submission" date="2016-10" db="EMBL/GenBank/DDBJ databases">
        <authorList>
            <person name="Varghese N."/>
            <person name="Submissions S."/>
        </authorList>
    </citation>
    <scope>NUCLEOTIDE SEQUENCE [LARGE SCALE GENOMIC DNA]</scope>
    <source>
        <strain evidence="2">Ah-143</strain>
    </source>
</reference>
<accession>A0A1I6ZZ46</accession>
<dbReference type="EMBL" id="FPAU01000001">
    <property type="protein sequence ID" value="SFT67929.1"/>
    <property type="molecule type" value="Genomic_DNA"/>
</dbReference>
<dbReference type="Proteomes" id="UP000199187">
    <property type="component" value="Unassembled WGS sequence"/>
</dbReference>